<dbReference type="Proteomes" id="UP001162131">
    <property type="component" value="Unassembled WGS sequence"/>
</dbReference>
<gene>
    <name evidence="1" type="ORF">BSTOLATCC_MIC18775</name>
</gene>
<name>A0AAU9IWH9_9CILI</name>
<evidence type="ECO:0000313" key="1">
    <source>
        <dbReference type="EMBL" id="CAG9317529.1"/>
    </source>
</evidence>
<keyword evidence="2" id="KW-1185">Reference proteome</keyword>
<protein>
    <submittedName>
        <fullName evidence="1">Uncharacterized protein</fullName>
    </submittedName>
</protein>
<evidence type="ECO:0000313" key="2">
    <source>
        <dbReference type="Proteomes" id="UP001162131"/>
    </source>
</evidence>
<reference evidence="1" key="1">
    <citation type="submission" date="2021-09" db="EMBL/GenBank/DDBJ databases">
        <authorList>
            <consortium name="AG Swart"/>
            <person name="Singh M."/>
            <person name="Singh A."/>
            <person name="Seah K."/>
            <person name="Emmerich C."/>
        </authorList>
    </citation>
    <scope>NUCLEOTIDE SEQUENCE</scope>
    <source>
        <strain evidence="1">ATCC30299</strain>
    </source>
</reference>
<comment type="caution">
    <text evidence="1">The sequence shown here is derived from an EMBL/GenBank/DDBJ whole genome shotgun (WGS) entry which is preliminary data.</text>
</comment>
<sequence>MQIFVKTLTKRQLHLILNLQTLLTISRLKSRTKKEFLQISKDSFSLGNNCKMEELLLTILDILHCKGNDSI</sequence>
<dbReference type="EMBL" id="CAJZBQ010000018">
    <property type="protein sequence ID" value="CAG9317529.1"/>
    <property type="molecule type" value="Genomic_DNA"/>
</dbReference>
<proteinExistence type="predicted"/>
<dbReference type="AlphaFoldDB" id="A0AAU9IWH9"/>
<organism evidence="1 2">
    <name type="scientific">Blepharisma stoltei</name>
    <dbReference type="NCBI Taxonomy" id="1481888"/>
    <lineage>
        <taxon>Eukaryota</taxon>
        <taxon>Sar</taxon>
        <taxon>Alveolata</taxon>
        <taxon>Ciliophora</taxon>
        <taxon>Postciliodesmatophora</taxon>
        <taxon>Heterotrichea</taxon>
        <taxon>Heterotrichida</taxon>
        <taxon>Blepharismidae</taxon>
        <taxon>Blepharisma</taxon>
    </lineage>
</organism>
<accession>A0AAU9IWH9</accession>